<dbReference type="InterPro" id="IPR001736">
    <property type="entry name" value="PLipase_D/transphosphatidylase"/>
</dbReference>
<feature type="transmembrane region" description="Helical" evidence="9">
    <location>
        <begin position="64"/>
        <end position="87"/>
    </location>
</feature>
<evidence type="ECO:0000256" key="9">
    <source>
        <dbReference type="SAM" id="Phobius"/>
    </source>
</evidence>
<dbReference type="OrthoDB" id="9762009at2"/>
<dbReference type="InParanoid" id="A0A3G9J567"/>
<keyword evidence="2" id="KW-1003">Cell membrane</keyword>
<dbReference type="GO" id="GO:0032049">
    <property type="term" value="P:cardiolipin biosynthetic process"/>
    <property type="evidence" value="ECO:0007669"/>
    <property type="project" value="UniProtKB-UniRule"/>
</dbReference>
<evidence type="ECO:0000313" key="12">
    <source>
        <dbReference type="Proteomes" id="UP000268059"/>
    </source>
</evidence>
<keyword evidence="7 9" id="KW-0472">Membrane</keyword>
<keyword evidence="6 9" id="KW-1133">Transmembrane helix</keyword>
<dbReference type="RefSeq" id="WP_125118844.1">
    <property type="nucleotide sequence ID" value="NZ_AP019309.1"/>
</dbReference>
<sequence length="500" mass="57751">MRMAMRRGFVVGLGFIIQILFYVFIMIFFADHFPVINVVYRILGLLIVLSIIKNSRSLDVSLPWIMVILIEPILGTLLYLSLGNMLFTSRTLRRLRQSTQNAQKYYLQDPKTKEEVEDLGFSQMRYLYDHNHFPVYKNNQVTYYPLGDEGFPAIVEELKKAEKFIFIEYFIINHGEVWDTILEILKKKVKAGVEVRLMYDDIGCISMLDKHFPKEMEALGIKCVVFNHLNPLAGVIMNNRDHRKILVIDGKVAFTGGMNLADEYINVHSPYGHWKDNAIRIKGSAVWSFTLFFLTSWNAFRAEDGDFTKFKVDPVTYEEEGYIIPYCDAPLDDEDVGADVYMNILNQAKDYVYIMTPYLIIDEEMIRSLVLAAKRGVDVRLIVPGIPDKKIVYTVTQSYFKILIDNHIKIYTYTPGFVHAKVFVSDDHIATVGTINMDYRSLVHHFECGLFMRDTKEVMKVKKDCLDTLSKSHLVTEKEAQDGLFKDLLEAVLRLIAPML</sequence>
<dbReference type="PROSITE" id="PS50035">
    <property type="entry name" value="PLD"/>
    <property type="match status" value="2"/>
</dbReference>
<dbReference type="Pfam" id="PF13091">
    <property type="entry name" value="PLDc_2"/>
    <property type="match status" value="2"/>
</dbReference>
<dbReference type="EC" id="2.7.8.-" evidence="8"/>
<dbReference type="GO" id="GO:0008808">
    <property type="term" value="F:cardiolipin synthase activity"/>
    <property type="evidence" value="ECO:0007669"/>
    <property type="project" value="UniProtKB-UniRule"/>
</dbReference>
<dbReference type="SMART" id="SM00155">
    <property type="entry name" value="PLDc"/>
    <property type="match status" value="2"/>
</dbReference>
<evidence type="ECO:0000313" key="11">
    <source>
        <dbReference type="EMBL" id="BBH25926.1"/>
    </source>
</evidence>
<evidence type="ECO:0000256" key="4">
    <source>
        <dbReference type="ARBA" id="ARBA00022692"/>
    </source>
</evidence>
<feature type="transmembrane region" description="Helical" evidence="9">
    <location>
        <begin position="9"/>
        <end position="29"/>
    </location>
</feature>
<evidence type="ECO:0000259" key="10">
    <source>
        <dbReference type="PROSITE" id="PS50035"/>
    </source>
</evidence>
<dbReference type="InterPro" id="IPR025202">
    <property type="entry name" value="PLD-like_dom"/>
</dbReference>
<keyword evidence="5" id="KW-0677">Repeat</keyword>
<proteinExistence type="predicted"/>
<dbReference type="CDD" id="cd09160">
    <property type="entry name" value="PLDc_SMU_988_like_2"/>
    <property type="match status" value="1"/>
</dbReference>
<gene>
    <name evidence="11" type="ORF">SG0102_08600</name>
</gene>
<dbReference type="FunCoup" id="A0A3G9J567">
    <property type="interactions" value="83"/>
</dbReference>
<dbReference type="AlphaFoldDB" id="A0A3G9J567"/>
<comment type="subcellular location">
    <subcellularLocation>
        <location evidence="1">Cell membrane</location>
    </subcellularLocation>
</comment>
<keyword evidence="3" id="KW-0808">Transferase</keyword>
<dbReference type="KEGG" id="ebm:SG0102_08600"/>
<dbReference type="CDD" id="cd09154">
    <property type="entry name" value="PLDc_SMU_988_like_1"/>
    <property type="match status" value="1"/>
</dbReference>
<feature type="domain" description="PLD phosphodiesterase" evidence="10">
    <location>
        <begin position="414"/>
        <end position="441"/>
    </location>
</feature>
<evidence type="ECO:0000256" key="5">
    <source>
        <dbReference type="ARBA" id="ARBA00022737"/>
    </source>
</evidence>
<organism evidence="11 12">
    <name type="scientific">Intestinibaculum porci</name>
    <dbReference type="NCBI Taxonomy" id="2487118"/>
    <lineage>
        <taxon>Bacteria</taxon>
        <taxon>Bacillati</taxon>
        <taxon>Bacillota</taxon>
        <taxon>Erysipelotrichia</taxon>
        <taxon>Erysipelotrichales</taxon>
        <taxon>Erysipelotrichaceae</taxon>
        <taxon>Intestinibaculum</taxon>
    </lineage>
</organism>
<dbReference type="PANTHER" id="PTHR21248:SF22">
    <property type="entry name" value="PHOSPHOLIPASE D"/>
    <property type="match status" value="1"/>
</dbReference>
<protein>
    <recommendedName>
        <fullName evidence="8">Cardiolipin synthase</fullName>
        <ecNumber evidence="8">2.7.8.-</ecNumber>
    </recommendedName>
</protein>
<name>A0A3G9J567_9FIRM</name>
<evidence type="ECO:0000256" key="7">
    <source>
        <dbReference type="ARBA" id="ARBA00023136"/>
    </source>
</evidence>
<dbReference type="NCBIfam" id="TIGR04265">
    <property type="entry name" value="bac_cardiolipin"/>
    <property type="match status" value="1"/>
</dbReference>
<evidence type="ECO:0000256" key="2">
    <source>
        <dbReference type="ARBA" id="ARBA00022475"/>
    </source>
</evidence>
<keyword evidence="12" id="KW-1185">Reference proteome</keyword>
<evidence type="ECO:0000256" key="3">
    <source>
        <dbReference type="ARBA" id="ARBA00022679"/>
    </source>
</evidence>
<dbReference type="Proteomes" id="UP000268059">
    <property type="component" value="Chromosome"/>
</dbReference>
<reference evidence="11 12" key="1">
    <citation type="submission" date="2018-11" db="EMBL/GenBank/DDBJ databases">
        <title>Novel Erysipelotrichaceae bacterium isolated from small intestine of a swine.</title>
        <authorList>
            <person name="Kim J.S."/>
            <person name="Choe H."/>
            <person name="Lee Y.R."/>
            <person name="Kim K.M."/>
            <person name="Park D.S."/>
        </authorList>
    </citation>
    <scope>NUCLEOTIDE SEQUENCE [LARGE SCALE GENOMIC DNA]</scope>
    <source>
        <strain evidence="11 12">SG0102</strain>
    </source>
</reference>
<evidence type="ECO:0000256" key="1">
    <source>
        <dbReference type="ARBA" id="ARBA00004236"/>
    </source>
</evidence>
<dbReference type="InterPro" id="IPR022924">
    <property type="entry name" value="Cardiolipin_synthase"/>
</dbReference>
<dbReference type="GO" id="GO:0005886">
    <property type="term" value="C:plasma membrane"/>
    <property type="evidence" value="ECO:0007669"/>
    <property type="project" value="UniProtKB-SubCell"/>
</dbReference>
<dbReference type="PANTHER" id="PTHR21248">
    <property type="entry name" value="CARDIOLIPIN SYNTHASE"/>
    <property type="match status" value="1"/>
</dbReference>
<dbReference type="Gene3D" id="3.30.870.10">
    <property type="entry name" value="Endonuclease Chain A"/>
    <property type="match status" value="2"/>
</dbReference>
<accession>A0A3G9J567</accession>
<keyword evidence="4 9" id="KW-0812">Transmembrane</keyword>
<feature type="transmembrane region" description="Helical" evidence="9">
    <location>
        <begin position="35"/>
        <end position="52"/>
    </location>
</feature>
<feature type="domain" description="PLD phosphodiesterase" evidence="10">
    <location>
        <begin position="237"/>
        <end position="264"/>
    </location>
</feature>
<evidence type="ECO:0000256" key="6">
    <source>
        <dbReference type="ARBA" id="ARBA00022989"/>
    </source>
</evidence>
<dbReference type="SUPFAM" id="SSF56024">
    <property type="entry name" value="Phospholipase D/nuclease"/>
    <property type="match status" value="2"/>
</dbReference>
<evidence type="ECO:0000256" key="8">
    <source>
        <dbReference type="NCBIfam" id="TIGR04265"/>
    </source>
</evidence>
<dbReference type="EMBL" id="AP019309">
    <property type="protein sequence ID" value="BBH25926.1"/>
    <property type="molecule type" value="Genomic_DNA"/>
</dbReference>